<dbReference type="EMBL" id="CP032157">
    <property type="protein sequence ID" value="AXY77340.1"/>
    <property type="molecule type" value="Genomic_DNA"/>
</dbReference>
<dbReference type="Proteomes" id="UP000263900">
    <property type="component" value="Chromosome"/>
</dbReference>
<proteinExistence type="predicted"/>
<dbReference type="KEGG" id="pseg:D3H65_26645"/>
<organism evidence="1 2">
    <name type="scientific">Paraflavitalea soli</name>
    <dbReference type="NCBI Taxonomy" id="2315862"/>
    <lineage>
        <taxon>Bacteria</taxon>
        <taxon>Pseudomonadati</taxon>
        <taxon>Bacteroidota</taxon>
        <taxon>Chitinophagia</taxon>
        <taxon>Chitinophagales</taxon>
        <taxon>Chitinophagaceae</taxon>
        <taxon>Paraflavitalea</taxon>
    </lineage>
</organism>
<protein>
    <recommendedName>
        <fullName evidence="3">Esterase-like activity of phytase family protein</fullName>
    </recommendedName>
</protein>
<name>A0A3B7MWD2_9BACT</name>
<evidence type="ECO:0000313" key="1">
    <source>
        <dbReference type="EMBL" id="AXY77340.1"/>
    </source>
</evidence>
<keyword evidence="2" id="KW-1185">Reference proteome</keyword>
<gene>
    <name evidence="1" type="ORF">D3H65_26645</name>
</gene>
<sequence length="302" mass="33766">MKRILSLLAMGLAFNTSGQTYHFSNVALGKSFSKALQISSIASVDDSLYLPAEKCGKIYIGKIVSDSLRYRTASMTVGATEGLAYHNGFFYTSDDAANVVRKYNKTFSQQPVEYIIDFNGFQHKPTDGNGFEGVAVLNDTTIVLLLEKVKSLRCAVLYRGIIRADKIVLVEQRLLGVVTKERYCDLHYRNDTLFLLKSAYFGERTRPFLVNNCNQENNYSIRYLEISPKGNSQEWLTGTPSLLFSLKKAALDNCNAYNTNIEGIAADVYGNFYAVSDNLYANGLCDVSGENKTLLLKIQRHK</sequence>
<accession>A0A3B7MWD2</accession>
<dbReference type="RefSeq" id="WP_119053216.1">
    <property type="nucleotide sequence ID" value="NZ_CP032157.1"/>
</dbReference>
<evidence type="ECO:0000313" key="2">
    <source>
        <dbReference type="Proteomes" id="UP000263900"/>
    </source>
</evidence>
<dbReference type="AlphaFoldDB" id="A0A3B7MWD2"/>
<reference evidence="1 2" key="1">
    <citation type="submission" date="2018-09" db="EMBL/GenBank/DDBJ databases">
        <title>Genome sequencing of strain 6GH32-13.</title>
        <authorList>
            <person name="Weon H.-Y."/>
            <person name="Heo J."/>
            <person name="Kwon S.-W."/>
        </authorList>
    </citation>
    <scope>NUCLEOTIDE SEQUENCE [LARGE SCALE GENOMIC DNA]</scope>
    <source>
        <strain evidence="1 2">5GH32-13</strain>
    </source>
</reference>
<evidence type="ECO:0008006" key="3">
    <source>
        <dbReference type="Google" id="ProtNLM"/>
    </source>
</evidence>